<dbReference type="PANTHER" id="PTHR11926">
    <property type="entry name" value="GLUCOSYL/GLUCURONOSYL TRANSFERASES"/>
    <property type="match status" value="1"/>
</dbReference>
<dbReference type="PANTHER" id="PTHR11926:SF1557">
    <property type="entry name" value="7-DEOXYLOGANETIN GLUCOSYLTRANSFERASE"/>
    <property type="match status" value="1"/>
</dbReference>
<comment type="caution">
    <text evidence="3">The sequence shown here is derived from an EMBL/GenBank/DDBJ whole genome shotgun (WGS) entry which is preliminary data.</text>
</comment>
<dbReference type="Proteomes" id="UP001151760">
    <property type="component" value="Unassembled WGS sequence"/>
</dbReference>
<proteinExistence type="inferred from homology"/>
<comment type="similarity">
    <text evidence="1">Belongs to the UDP-glycosyltransferase family.</text>
</comment>
<organism evidence="3 4">
    <name type="scientific">Tanacetum coccineum</name>
    <dbReference type="NCBI Taxonomy" id="301880"/>
    <lineage>
        <taxon>Eukaryota</taxon>
        <taxon>Viridiplantae</taxon>
        <taxon>Streptophyta</taxon>
        <taxon>Embryophyta</taxon>
        <taxon>Tracheophyta</taxon>
        <taxon>Spermatophyta</taxon>
        <taxon>Magnoliopsida</taxon>
        <taxon>eudicotyledons</taxon>
        <taxon>Gunneridae</taxon>
        <taxon>Pentapetalae</taxon>
        <taxon>asterids</taxon>
        <taxon>campanulids</taxon>
        <taxon>Asterales</taxon>
        <taxon>Asteraceae</taxon>
        <taxon>Asteroideae</taxon>
        <taxon>Anthemideae</taxon>
        <taxon>Anthemidinae</taxon>
        <taxon>Tanacetum</taxon>
    </lineage>
</organism>
<name>A0ABQ4YG19_9ASTR</name>
<evidence type="ECO:0000256" key="2">
    <source>
        <dbReference type="SAM" id="MobiDB-lite"/>
    </source>
</evidence>
<dbReference type="EMBL" id="BQNB010010336">
    <property type="protein sequence ID" value="GJS75903.1"/>
    <property type="molecule type" value="Genomic_DNA"/>
</dbReference>
<protein>
    <submittedName>
        <fullName evidence="3">Uncharacterized protein</fullName>
    </submittedName>
</protein>
<reference evidence="3" key="2">
    <citation type="submission" date="2022-01" db="EMBL/GenBank/DDBJ databases">
        <authorList>
            <person name="Yamashiro T."/>
            <person name="Shiraishi A."/>
            <person name="Satake H."/>
            <person name="Nakayama K."/>
        </authorList>
    </citation>
    <scope>NUCLEOTIDE SEQUENCE</scope>
</reference>
<keyword evidence="4" id="KW-1185">Reference proteome</keyword>
<sequence>MKNLTFVNTEFNHQRLLRSQGPETLQGPPSFRFETIPDGLPPPKNKDATQELPSLAKSIDENGLGPFKSLLTKVSASYSPVTCIVADALMGYTLPAAKEFDIPEFLLYTSGASSLICYDQYQNLVEKALMPLKGLVDLPIGGRSFTWMNKAGTKLSKLDRFLISEDVTIRLPNCSRF</sequence>
<evidence type="ECO:0000313" key="4">
    <source>
        <dbReference type="Proteomes" id="UP001151760"/>
    </source>
</evidence>
<evidence type="ECO:0000313" key="3">
    <source>
        <dbReference type="EMBL" id="GJS75903.1"/>
    </source>
</evidence>
<gene>
    <name evidence="3" type="ORF">Tco_0725784</name>
</gene>
<evidence type="ECO:0000256" key="1">
    <source>
        <dbReference type="ARBA" id="ARBA00009995"/>
    </source>
</evidence>
<dbReference type="Gene3D" id="3.40.50.2000">
    <property type="entry name" value="Glycogen Phosphorylase B"/>
    <property type="match status" value="1"/>
</dbReference>
<feature type="region of interest" description="Disordered" evidence="2">
    <location>
        <begin position="18"/>
        <end position="49"/>
    </location>
</feature>
<accession>A0ABQ4YG19</accession>
<dbReference type="SUPFAM" id="SSF53756">
    <property type="entry name" value="UDP-Glycosyltransferase/glycogen phosphorylase"/>
    <property type="match status" value="1"/>
</dbReference>
<reference evidence="3" key="1">
    <citation type="journal article" date="2022" name="Int. J. Mol. Sci.">
        <title>Draft Genome of Tanacetum Coccineum: Genomic Comparison of Closely Related Tanacetum-Family Plants.</title>
        <authorList>
            <person name="Yamashiro T."/>
            <person name="Shiraishi A."/>
            <person name="Nakayama K."/>
            <person name="Satake H."/>
        </authorList>
    </citation>
    <scope>NUCLEOTIDE SEQUENCE</scope>
</reference>